<feature type="compositionally biased region" description="Basic and acidic residues" evidence="1">
    <location>
        <begin position="190"/>
        <end position="200"/>
    </location>
</feature>
<reference evidence="3" key="1">
    <citation type="submission" date="2018-11" db="EMBL/GenBank/DDBJ databases">
        <authorList>
            <person name="Grassa J C."/>
        </authorList>
    </citation>
    <scope>NUCLEOTIDE SEQUENCE [LARGE SCALE GENOMIC DNA]</scope>
</reference>
<organism evidence="3 4">
    <name type="scientific">Cannabis sativa</name>
    <name type="common">Hemp</name>
    <name type="synonym">Marijuana</name>
    <dbReference type="NCBI Taxonomy" id="3483"/>
    <lineage>
        <taxon>Eukaryota</taxon>
        <taxon>Viridiplantae</taxon>
        <taxon>Streptophyta</taxon>
        <taxon>Embryophyta</taxon>
        <taxon>Tracheophyta</taxon>
        <taxon>Spermatophyta</taxon>
        <taxon>Magnoliopsida</taxon>
        <taxon>eudicotyledons</taxon>
        <taxon>Gunneridae</taxon>
        <taxon>Pentapetalae</taxon>
        <taxon>rosids</taxon>
        <taxon>fabids</taxon>
        <taxon>Rosales</taxon>
        <taxon>Cannabaceae</taxon>
        <taxon>Cannabis</taxon>
    </lineage>
</organism>
<protein>
    <recommendedName>
        <fullName evidence="2">Putative plant transposon protein domain-containing protein</fullName>
    </recommendedName>
</protein>
<dbReference type="InterPro" id="IPR046796">
    <property type="entry name" value="Transposase_32_dom"/>
</dbReference>
<dbReference type="EnsemblPlants" id="evm.model.03.676">
    <property type="protein sequence ID" value="cds.evm.model.03.676"/>
    <property type="gene ID" value="evm.TU.03.676"/>
</dbReference>
<dbReference type="EMBL" id="UZAU01000264">
    <property type="status" value="NOT_ANNOTATED_CDS"/>
    <property type="molecule type" value="Genomic_DNA"/>
</dbReference>
<dbReference type="Gramene" id="evm.model.03.676">
    <property type="protein sequence ID" value="cds.evm.model.03.676"/>
    <property type="gene ID" value="evm.TU.03.676"/>
</dbReference>
<evidence type="ECO:0000256" key="1">
    <source>
        <dbReference type="SAM" id="MobiDB-lite"/>
    </source>
</evidence>
<reference evidence="3" key="2">
    <citation type="submission" date="2021-03" db="UniProtKB">
        <authorList>
            <consortium name="EnsemblPlants"/>
        </authorList>
    </citation>
    <scope>IDENTIFICATION</scope>
</reference>
<evidence type="ECO:0000313" key="4">
    <source>
        <dbReference type="Proteomes" id="UP000596661"/>
    </source>
</evidence>
<name>A0A803P9X8_CANSA</name>
<dbReference type="Proteomes" id="UP000596661">
    <property type="component" value="Chromosome 3"/>
</dbReference>
<dbReference type="AlphaFoldDB" id="A0A803P9X8"/>
<dbReference type="Pfam" id="PF20167">
    <property type="entry name" value="Transposase_32"/>
    <property type="match status" value="1"/>
</dbReference>
<evidence type="ECO:0000313" key="3">
    <source>
        <dbReference type="EnsemblPlants" id="cds.evm.model.03.676"/>
    </source>
</evidence>
<proteinExistence type="predicted"/>
<keyword evidence="4" id="KW-1185">Reference proteome</keyword>
<sequence length="284" mass="32479">MNWGSFVDVKDRANVTMACEFLANWPERKHGLVKVRNKEVPTTIDAINTLYEFPDLTRDEHRLRVIKEDEHLDLVDVAETVGFLGLRKHFSYVQMDRLKYVYAIMKGYKINVGQVNRGSFELMVQSALGGGLGLAGIITDLCQASEVNELPFDNKVVPQRKMDVSMVNMLKEPHPYGQPLPKAQPQGRRRPGEQSAKEEENVPQQLPGPIDLAMQYTHAQLNYIIQQNNHMQNYMVQRSIYDESQVTQLNSLITRMNIGIEDPNYLAPPPQFHPYDHPPPPNPF</sequence>
<feature type="region of interest" description="Disordered" evidence="1">
    <location>
        <begin position="173"/>
        <end position="207"/>
    </location>
</feature>
<feature type="domain" description="Putative plant transposon protein" evidence="2">
    <location>
        <begin position="2"/>
        <end position="147"/>
    </location>
</feature>
<evidence type="ECO:0000259" key="2">
    <source>
        <dbReference type="Pfam" id="PF20167"/>
    </source>
</evidence>
<accession>A0A803P9X8</accession>